<comment type="caution">
    <text evidence="1">The sequence shown here is derived from an EMBL/GenBank/DDBJ whole genome shotgun (WGS) entry which is preliminary data.</text>
</comment>
<feature type="non-terminal residue" evidence="1">
    <location>
        <position position="80"/>
    </location>
</feature>
<evidence type="ECO:0000313" key="2">
    <source>
        <dbReference type="EMBL" id="CAF4892286.1"/>
    </source>
</evidence>
<dbReference type="AlphaFoldDB" id="A0A8S2ZWF3"/>
<dbReference type="Proteomes" id="UP000681967">
    <property type="component" value="Unassembled WGS sequence"/>
</dbReference>
<name>A0A8S2ZWF3_9BILA</name>
<reference evidence="1" key="1">
    <citation type="submission" date="2021-02" db="EMBL/GenBank/DDBJ databases">
        <authorList>
            <person name="Nowell W R."/>
        </authorList>
    </citation>
    <scope>NUCLEOTIDE SEQUENCE</scope>
</reference>
<evidence type="ECO:0000313" key="3">
    <source>
        <dbReference type="Proteomes" id="UP000681967"/>
    </source>
</evidence>
<feature type="non-terminal residue" evidence="1">
    <location>
        <position position="1"/>
    </location>
</feature>
<accession>A0A8S2ZWF3</accession>
<dbReference type="EMBL" id="CAJOBJ010173621">
    <property type="protein sequence ID" value="CAF4892286.1"/>
    <property type="molecule type" value="Genomic_DNA"/>
</dbReference>
<organism evidence="1 3">
    <name type="scientific">Rotaria magnacalcarata</name>
    <dbReference type="NCBI Taxonomy" id="392030"/>
    <lineage>
        <taxon>Eukaryota</taxon>
        <taxon>Metazoa</taxon>
        <taxon>Spiralia</taxon>
        <taxon>Gnathifera</taxon>
        <taxon>Rotifera</taxon>
        <taxon>Eurotatoria</taxon>
        <taxon>Bdelloidea</taxon>
        <taxon>Philodinida</taxon>
        <taxon>Philodinidae</taxon>
        <taxon>Rotaria</taxon>
    </lineage>
</organism>
<protein>
    <submittedName>
        <fullName evidence="1">Uncharacterized protein</fullName>
    </submittedName>
</protein>
<sequence>SNNQLDKIIEDPTIGKDTFDRLLQAWSRLLYGIDFGRFANLRSLAIEIFDTFLQTHLNINGNYEANDLDLIDNDNDEDDR</sequence>
<dbReference type="Proteomes" id="UP000681720">
    <property type="component" value="Unassembled WGS sequence"/>
</dbReference>
<proteinExistence type="predicted"/>
<dbReference type="EMBL" id="CAJOBH010109112">
    <property type="protein sequence ID" value="CAF4652344.1"/>
    <property type="molecule type" value="Genomic_DNA"/>
</dbReference>
<gene>
    <name evidence="1" type="ORF">BYL167_LOCUS42225</name>
    <name evidence="2" type="ORF">GIL414_LOCUS51396</name>
</gene>
<evidence type="ECO:0000313" key="1">
    <source>
        <dbReference type="EMBL" id="CAF4652344.1"/>
    </source>
</evidence>